<evidence type="ECO:0000256" key="1">
    <source>
        <dbReference type="SAM" id="MobiDB-lite"/>
    </source>
</evidence>
<feature type="transmembrane region" description="Helical" evidence="2">
    <location>
        <begin position="343"/>
        <end position="361"/>
    </location>
</feature>
<dbReference type="PANTHER" id="PTHR31045">
    <property type="entry name" value="PLAC8 FAMILY PROTEIN-RELATED"/>
    <property type="match status" value="1"/>
</dbReference>
<keyword evidence="2" id="KW-1133">Transmembrane helix</keyword>
<feature type="compositionally biased region" description="Polar residues" evidence="1">
    <location>
        <begin position="471"/>
        <end position="485"/>
    </location>
</feature>
<dbReference type="Proteomes" id="UP000238479">
    <property type="component" value="Chromosome 1"/>
</dbReference>
<protein>
    <submittedName>
        <fullName evidence="3">Putative PLAC8 motif-containing protein</fullName>
    </submittedName>
</protein>
<dbReference type="Pfam" id="PF04749">
    <property type="entry name" value="PLAC8"/>
    <property type="match status" value="1"/>
</dbReference>
<evidence type="ECO:0000313" key="4">
    <source>
        <dbReference type="Proteomes" id="UP000238479"/>
    </source>
</evidence>
<evidence type="ECO:0000256" key="2">
    <source>
        <dbReference type="SAM" id="Phobius"/>
    </source>
</evidence>
<dbReference type="GO" id="GO:0009975">
    <property type="term" value="F:cyclase activity"/>
    <property type="evidence" value="ECO:0007669"/>
    <property type="project" value="TreeGrafter"/>
</dbReference>
<feature type="compositionally biased region" description="Basic and acidic residues" evidence="1">
    <location>
        <begin position="511"/>
        <end position="523"/>
    </location>
</feature>
<dbReference type="AlphaFoldDB" id="A0A2P6SLK4"/>
<dbReference type="NCBIfam" id="TIGR01571">
    <property type="entry name" value="A_thal_Cys_rich"/>
    <property type="match status" value="1"/>
</dbReference>
<feature type="transmembrane region" description="Helical" evidence="2">
    <location>
        <begin position="228"/>
        <end position="250"/>
    </location>
</feature>
<accession>A0A2P6SLK4</accession>
<dbReference type="STRING" id="74649.A0A2P6SLK4"/>
<feature type="transmembrane region" description="Helical" evidence="2">
    <location>
        <begin position="121"/>
        <end position="144"/>
    </location>
</feature>
<keyword evidence="4" id="KW-1185">Reference proteome</keyword>
<name>A0A2P6SLK4_ROSCH</name>
<dbReference type="PANTHER" id="PTHR31045:SF30">
    <property type="entry name" value="PLAC8 FAMILY PROTEIN"/>
    <property type="match status" value="1"/>
</dbReference>
<dbReference type="Pfam" id="PF11204">
    <property type="entry name" value="DUF2985"/>
    <property type="match status" value="1"/>
</dbReference>
<feature type="transmembrane region" description="Helical" evidence="2">
    <location>
        <begin position="373"/>
        <end position="391"/>
    </location>
</feature>
<feature type="transmembrane region" description="Helical" evidence="2">
    <location>
        <begin position="193"/>
        <end position="216"/>
    </location>
</feature>
<evidence type="ECO:0000313" key="3">
    <source>
        <dbReference type="EMBL" id="PRQ59551.1"/>
    </source>
</evidence>
<dbReference type="OMA" id="PAYNFCF"/>
<feature type="region of interest" description="Disordered" evidence="1">
    <location>
        <begin position="1"/>
        <end position="26"/>
    </location>
</feature>
<keyword evidence="2" id="KW-0472">Membrane</keyword>
<reference evidence="3 4" key="1">
    <citation type="journal article" date="2018" name="Nat. Genet.">
        <title>The Rosa genome provides new insights in the design of modern roses.</title>
        <authorList>
            <person name="Bendahmane M."/>
        </authorList>
    </citation>
    <scope>NUCLEOTIDE SEQUENCE [LARGE SCALE GENOMIC DNA]</scope>
    <source>
        <strain evidence="4">cv. Old Blush</strain>
    </source>
</reference>
<sequence length="537" mass="60380">MVSTDNGNQKEEIEGSNGGGVKAPVPLDNLSVSSRNLLSDEKPQRRFHDVISDRVRFLKFGSASARFKRLAMDRDEISRSVASPRGHGFRERISGVFSKKIDWPSLMKMSKEWIREPMNMALFLWIACVAVSGAILFLVMTGMLNHALPKKSQRDAWFERFYHLVLLCRWKPEDISRLRKIYCKNGTYKPHEWAHMMVVVVLLHVNCFAQYALCGLNLGYKRSERPAIGVGICVSVAIGAPAIAGIYNIVSPLGKDYDMDEEAQLQFTADEAAEKLRLKRLVRRYSFASRDEHRIIEAAPKWTGGILDIWDDISLAYVSLFCSFCVFGWNMDRLGFGNMYVHILTFILFCVAPFWIFNLAAVNIDNETVRESLAVTGIILCVFGLLYGGFWRIQMRKRFNLPSYNFCFGEPAVSDCALWLFCCWCSLAQEVRTGNSYDIVEDKFCKKETDIGSQLPMSPLPREDGVGQLRSGPSSPLGNYSSPTKTGMVGSPSPSRFSKGLYSPDRALSSVKEESHPTGKDETMTAPAPSVIQREAI</sequence>
<organism evidence="3 4">
    <name type="scientific">Rosa chinensis</name>
    <name type="common">China rose</name>
    <dbReference type="NCBI Taxonomy" id="74649"/>
    <lineage>
        <taxon>Eukaryota</taxon>
        <taxon>Viridiplantae</taxon>
        <taxon>Streptophyta</taxon>
        <taxon>Embryophyta</taxon>
        <taxon>Tracheophyta</taxon>
        <taxon>Spermatophyta</taxon>
        <taxon>Magnoliopsida</taxon>
        <taxon>eudicotyledons</taxon>
        <taxon>Gunneridae</taxon>
        <taxon>Pentapetalae</taxon>
        <taxon>rosids</taxon>
        <taxon>fabids</taxon>
        <taxon>Rosales</taxon>
        <taxon>Rosaceae</taxon>
        <taxon>Rosoideae</taxon>
        <taxon>Rosoideae incertae sedis</taxon>
        <taxon>Rosa</taxon>
    </lineage>
</organism>
<dbReference type="GO" id="GO:0051762">
    <property type="term" value="P:sesquiterpene biosynthetic process"/>
    <property type="evidence" value="ECO:0007669"/>
    <property type="project" value="TreeGrafter"/>
</dbReference>
<gene>
    <name evidence="3" type="ORF">RchiOBHm_Chr1g0371431</name>
</gene>
<feature type="transmembrane region" description="Helical" evidence="2">
    <location>
        <begin position="313"/>
        <end position="331"/>
    </location>
</feature>
<comment type="caution">
    <text evidence="3">The sequence shown here is derived from an EMBL/GenBank/DDBJ whole genome shotgun (WGS) entry which is preliminary data.</text>
</comment>
<dbReference type="EMBL" id="PDCK01000039">
    <property type="protein sequence ID" value="PRQ59551.1"/>
    <property type="molecule type" value="Genomic_DNA"/>
</dbReference>
<keyword evidence="2" id="KW-0812">Transmembrane</keyword>
<proteinExistence type="predicted"/>
<dbReference type="InterPro" id="IPR006461">
    <property type="entry name" value="PLAC_motif_containing"/>
</dbReference>
<dbReference type="Gramene" id="PRQ59551">
    <property type="protein sequence ID" value="PRQ59551"/>
    <property type="gene ID" value="RchiOBHm_Chr1g0371431"/>
</dbReference>
<feature type="region of interest" description="Disordered" evidence="1">
    <location>
        <begin position="455"/>
        <end position="537"/>
    </location>
</feature>
<dbReference type="InterPro" id="IPR021369">
    <property type="entry name" value="DUF2985"/>
</dbReference>